<dbReference type="PANTHER" id="PTHR37946:SF1">
    <property type="entry name" value="SLL1969 PROTEIN"/>
    <property type="match status" value="1"/>
</dbReference>
<dbReference type="Proteomes" id="UP001589683">
    <property type="component" value="Unassembled WGS sequence"/>
</dbReference>
<dbReference type="InterPro" id="IPR000073">
    <property type="entry name" value="AB_hydrolase_1"/>
</dbReference>
<dbReference type="SUPFAM" id="SSF53474">
    <property type="entry name" value="alpha/beta-Hydrolases"/>
    <property type="match status" value="1"/>
</dbReference>
<proteinExistence type="predicted"/>
<sequence length="243" mass="26133">MRYLFTLLIFVMWPLQAAADCVILLHGLARGPASLAVMEEALTRSGYKTVVPAHRSTNAPIEELVAETLPEAVAACDAQRTHFVTHSMGGILVRAWLQNNRPKTMGRVVMLAPPNHGSELVDAFGDLGPFRWINGPAGLELGTDSESMPNRLGAARFELGVIAGNRSLNPIYSAVITGPDDGKVAVGSTRLGGMDAHIVLPVTHTFMMNNPLVVAQTMLFLSEGRFDKNMGYSEALSRLAGQP</sequence>
<dbReference type="EMBL" id="JBHMEA010000016">
    <property type="protein sequence ID" value="MFB9231316.1"/>
    <property type="molecule type" value="Genomic_DNA"/>
</dbReference>
<keyword evidence="3" id="KW-1185">Reference proteome</keyword>
<accession>A0ABV5JEK6</accession>
<feature type="domain" description="AB hydrolase-1" evidence="1">
    <location>
        <begin position="22"/>
        <end position="136"/>
    </location>
</feature>
<name>A0ABV5JEK6_9RHOB</name>
<dbReference type="PANTHER" id="PTHR37946">
    <property type="entry name" value="SLL1969 PROTEIN"/>
    <property type="match status" value="1"/>
</dbReference>
<protein>
    <submittedName>
        <fullName evidence="2">Esterase/lipase family protein</fullName>
    </submittedName>
</protein>
<evidence type="ECO:0000313" key="3">
    <source>
        <dbReference type="Proteomes" id="UP001589683"/>
    </source>
</evidence>
<evidence type="ECO:0000313" key="2">
    <source>
        <dbReference type="EMBL" id="MFB9231316.1"/>
    </source>
</evidence>
<evidence type="ECO:0000259" key="1">
    <source>
        <dbReference type="Pfam" id="PF00561"/>
    </source>
</evidence>
<comment type="caution">
    <text evidence="2">The sequence shown here is derived from an EMBL/GenBank/DDBJ whole genome shotgun (WGS) entry which is preliminary data.</text>
</comment>
<dbReference type="InterPro" id="IPR029058">
    <property type="entry name" value="AB_hydrolase_fold"/>
</dbReference>
<reference evidence="2 3" key="1">
    <citation type="submission" date="2024-09" db="EMBL/GenBank/DDBJ databases">
        <authorList>
            <person name="Sun Q."/>
            <person name="Mori K."/>
        </authorList>
    </citation>
    <scope>NUCLEOTIDE SEQUENCE [LARGE SCALE GENOMIC DNA]</scope>
    <source>
        <strain evidence="2 3">CECT 8726</strain>
    </source>
</reference>
<dbReference type="RefSeq" id="WP_213888883.1">
    <property type="nucleotide sequence ID" value="NZ_JAGFNU010000005.1"/>
</dbReference>
<organism evidence="2 3">
    <name type="scientific">Pseudohalocynthiibacter aestuariivivens</name>
    <dbReference type="NCBI Taxonomy" id="1591409"/>
    <lineage>
        <taxon>Bacteria</taxon>
        <taxon>Pseudomonadati</taxon>
        <taxon>Pseudomonadota</taxon>
        <taxon>Alphaproteobacteria</taxon>
        <taxon>Rhodobacterales</taxon>
        <taxon>Paracoccaceae</taxon>
        <taxon>Pseudohalocynthiibacter</taxon>
    </lineage>
</organism>
<dbReference type="Pfam" id="PF00561">
    <property type="entry name" value="Abhydrolase_1"/>
    <property type="match status" value="1"/>
</dbReference>
<gene>
    <name evidence="2" type="ORF">ACFFUT_05895</name>
</gene>
<dbReference type="Gene3D" id="3.40.50.1820">
    <property type="entry name" value="alpha/beta hydrolase"/>
    <property type="match status" value="1"/>
</dbReference>